<dbReference type="OrthoDB" id="2575356at2"/>
<feature type="transmembrane region" description="Helical" evidence="1">
    <location>
        <begin position="12"/>
        <end position="30"/>
    </location>
</feature>
<dbReference type="Proteomes" id="UP000249890">
    <property type="component" value="Chromosome"/>
</dbReference>
<reference evidence="2 3" key="1">
    <citation type="submission" date="2017-06" db="EMBL/GenBank/DDBJ databases">
        <title>Complete genome sequence of Paenibacillus donghaensis KCTC 13049T isolated from East Sea sediment, South Korea.</title>
        <authorList>
            <person name="Jung B.K."/>
            <person name="Hong S.-J."/>
            <person name="Shin J.-H."/>
        </authorList>
    </citation>
    <scope>NUCLEOTIDE SEQUENCE [LARGE SCALE GENOMIC DNA]</scope>
    <source>
        <strain evidence="2 3">KCTC 13049</strain>
    </source>
</reference>
<protein>
    <submittedName>
        <fullName evidence="2">Uncharacterized protein</fullName>
    </submittedName>
</protein>
<keyword evidence="1" id="KW-1133">Transmembrane helix</keyword>
<feature type="transmembrane region" description="Helical" evidence="1">
    <location>
        <begin position="50"/>
        <end position="70"/>
    </location>
</feature>
<evidence type="ECO:0000256" key="1">
    <source>
        <dbReference type="SAM" id="Phobius"/>
    </source>
</evidence>
<evidence type="ECO:0000313" key="2">
    <source>
        <dbReference type="EMBL" id="ASA23423.1"/>
    </source>
</evidence>
<dbReference type="RefSeq" id="WP_087917413.1">
    <property type="nucleotide sequence ID" value="NZ_CP021780.1"/>
</dbReference>
<proteinExistence type="predicted"/>
<keyword evidence="1" id="KW-0812">Transmembrane</keyword>
<accession>A0A2Z2KJH8</accession>
<sequence length="71" mass="8111">MEAYKEDNKSERMPALIAPSILIAALAPNLNYFLKHFYEIEDYKSSEGQLVIFIVVLGISIFIIGVISYWN</sequence>
<dbReference type="EMBL" id="CP021780">
    <property type="protein sequence ID" value="ASA23423.1"/>
    <property type="molecule type" value="Genomic_DNA"/>
</dbReference>
<organism evidence="2 3">
    <name type="scientific">Paenibacillus donghaensis</name>
    <dbReference type="NCBI Taxonomy" id="414771"/>
    <lineage>
        <taxon>Bacteria</taxon>
        <taxon>Bacillati</taxon>
        <taxon>Bacillota</taxon>
        <taxon>Bacilli</taxon>
        <taxon>Bacillales</taxon>
        <taxon>Paenibacillaceae</taxon>
        <taxon>Paenibacillus</taxon>
    </lineage>
</organism>
<name>A0A2Z2KJH8_9BACL</name>
<dbReference type="AlphaFoldDB" id="A0A2Z2KJH8"/>
<evidence type="ECO:0000313" key="3">
    <source>
        <dbReference type="Proteomes" id="UP000249890"/>
    </source>
</evidence>
<dbReference type="KEGG" id="pdh:B9T62_23020"/>
<keyword evidence="1" id="KW-0472">Membrane</keyword>
<keyword evidence="3" id="KW-1185">Reference proteome</keyword>
<gene>
    <name evidence="2" type="ORF">B9T62_23020</name>
</gene>